<dbReference type="Pfam" id="PF03159">
    <property type="entry name" value="XRN_N"/>
    <property type="match status" value="1"/>
</dbReference>
<dbReference type="EMBL" id="ADAS02009006">
    <property type="protein sequence ID" value="OAV84964.1"/>
    <property type="molecule type" value="Genomic_DNA"/>
</dbReference>
<dbReference type="InterPro" id="IPR027073">
    <property type="entry name" value="5_3_exoribonuclease"/>
</dbReference>
<reference evidence="4 5" key="3">
    <citation type="journal article" date="2017" name="G3 (Bethesda)">
        <title>Comparative analysis highlights variable genome content of wheat rusts and divergence of the mating loci.</title>
        <authorList>
            <person name="Cuomo C.A."/>
            <person name="Bakkeren G."/>
            <person name="Khalil H.B."/>
            <person name="Panwar V."/>
            <person name="Joly D."/>
            <person name="Linning R."/>
            <person name="Sakthikumar S."/>
            <person name="Song X."/>
            <person name="Adiconis X."/>
            <person name="Fan L."/>
            <person name="Goldberg J.M."/>
            <person name="Levin J.Z."/>
            <person name="Young S."/>
            <person name="Zeng Q."/>
            <person name="Anikster Y."/>
            <person name="Bruce M."/>
            <person name="Wang M."/>
            <person name="Yin C."/>
            <person name="McCallum B."/>
            <person name="Szabo L.J."/>
            <person name="Hulbert S."/>
            <person name="Chen X."/>
            <person name="Fellers J.P."/>
        </authorList>
    </citation>
    <scope>NUCLEOTIDE SEQUENCE</scope>
    <source>
        <strain evidence="4">isolate 1-1 / race 1 (BBBD)</strain>
        <strain evidence="5">Isolate 1-1 / race 1 (BBBD)</strain>
    </source>
</reference>
<evidence type="ECO:0000313" key="5">
    <source>
        <dbReference type="Proteomes" id="UP000005240"/>
    </source>
</evidence>
<dbReference type="PANTHER" id="PTHR12341:SF7">
    <property type="entry name" value="5'-3' EXORIBONUCLEASE 1"/>
    <property type="match status" value="1"/>
</dbReference>
<protein>
    <submittedName>
        <fullName evidence="4">XRN_N domain-containing protein</fullName>
    </submittedName>
</protein>
<dbReference type="GO" id="GO:0000956">
    <property type="term" value="P:nuclear-transcribed mRNA catabolic process"/>
    <property type="evidence" value="ECO:0007669"/>
    <property type="project" value="TreeGrafter"/>
</dbReference>
<dbReference type="PANTHER" id="PTHR12341">
    <property type="entry name" value="5'-&gt;3' EXORIBONUCLEASE"/>
    <property type="match status" value="1"/>
</dbReference>
<dbReference type="STRING" id="630390.A0A180FWV0"/>
<comment type="similarity">
    <text evidence="1">Belongs to the 5'-3' exonuclease family.</text>
</comment>
<evidence type="ECO:0000313" key="4">
    <source>
        <dbReference type="EnsemblFungi" id="PTTG_30911-t43_1-p1"/>
    </source>
</evidence>
<dbReference type="Gene3D" id="3.40.50.12390">
    <property type="match status" value="1"/>
</dbReference>
<sequence>MARLSGQLKYFINKKVSEDSAWQSVQVIFSGHDVPGEGEHKIMEYIRLSKAQEDYNPNNRHCVYGLDADLIMLGLLSRDPHFCLLREEVKFSAQKSSSKGLENQKFYLLHISLGRDYLDWEFAMFSTGRESARSTVV</sequence>
<evidence type="ECO:0000313" key="3">
    <source>
        <dbReference type="EMBL" id="OAV84964.1"/>
    </source>
</evidence>
<reference evidence="4" key="4">
    <citation type="submission" date="2025-05" db="UniProtKB">
        <authorList>
            <consortium name="EnsemblFungi"/>
        </authorList>
    </citation>
    <scope>IDENTIFICATION</scope>
    <source>
        <strain evidence="4">isolate 1-1 / race 1 (BBBD)</strain>
    </source>
</reference>
<dbReference type="CDD" id="cd18673">
    <property type="entry name" value="PIN_XRN1-2-like"/>
    <property type="match status" value="1"/>
</dbReference>
<dbReference type="InterPro" id="IPR004859">
    <property type="entry name" value="Xrn1_N"/>
</dbReference>
<dbReference type="AlphaFoldDB" id="A0A180FWV0"/>
<keyword evidence="5" id="KW-1185">Reference proteome</keyword>
<organism evidence="3">
    <name type="scientific">Puccinia triticina (isolate 1-1 / race 1 (BBBD))</name>
    <name type="common">Brown leaf rust fungus</name>
    <dbReference type="NCBI Taxonomy" id="630390"/>
    <lineage>
        <taxon>Eukaryota</taxon>
        <taxon>Fungi</taxon>
        <taxon>Dikarya</taxon>
        <taxon>Basidiomycota</taxon>
        <taxon>Pucciniomycotina</taxon>
        <taxon>Pucciniomycetes</taxon>
        <taxon>Pucciniales</taxon>
        <taxon>Pucciniaceae</taxon>
        <taxon>Puccinia</taxon>
    </lineage>
</organism>
<dbReference type="EnsemblFungi" id="PTTG_30911-t43_1">
    <property type="protein sequence ID" value="PTTG_30911-t43_1-p1"/>
    <property type="gene ID" value="PTTG_30911"/>
</dbReference>
<dbReference type="OrthoDB" id="372487at2759"/>
<name>A0A180FWV0_PUCT1</name>
<reference evidence="3" key="1">
    <citation type="submission" date="2009-11" db="EMBL/GenBank/DDBJ databases">
        <authorList>
            <consortium name="The Broad Institute Genome Sequencing Platform"/>
            <person name="Ward D."/>
            <person name="Feldgarden M."/>
            <person name="Earl A."/>
            <person name="Young S.K."/>
            <person name="Zeng Q."/>
            <person name="Koehrsen M."/>
            <person name="Alvarado L."/>
            <person name="Berlin A."/>
            <person name="Bochicchio J."/>
            <person name="Borenstein D."/>
            <person name="Chapman S.B."/>
            <person name="Chen Z."/>
            <person name="Engels R."/>
            <person name="Freedman E."/>
            <person name="Gellesch M."/>
            <person name="Goldberg J."/>
            <person name="Griggs A."/>
            <person name="Gujja S."/>
            <person name="Heilman E."/>
            <person name="Heiman D."/>
            <person name="Hepburn T."/>
            <person name="Howarth C."/>
            <person name="Jen D."/>
            <person name="Larson L."/>
            <person name="Lewis B."/>
            <person name="Mehta T."/>
            <person name="Park D."/>
            <person name="Pearson M."/>
            <person name="Roberts A."/>
            <person name="Saif S."/>
            <person name="Shea T."/>
            <person name="Shenoy N."/>
            <person name="Sisk P."/>
            <person name="Stolte C."/>
            <person name="Sykes S."/>
            <person name="Thomson T."/>
            <person name="Walk T."/>
            <person name="White J."/>
            <person name="Yandava C."/>
            <person name="Izard J."/>
            <person name="Baranova O.V."/>
            <person name="Blanton J.M."/>
            <person name="Tanner A.C."/>
            <person name="Dewhirst F.E."/>
            <person name="Haas B."/>
            <person name="Nusbaum C."/>
            <person name="Birren B."/>
        </authorList>
    </citation>
    <scope>NUCLEOTIDE SEQUENCE [LARGE SCALE GENOMIC DNA]</scope>
    <source>
        <strain evidence="3">1-1 BBBD Race 1</strain>
    </source>
</reference>
<evidence type="ECO:0000259" key="2">
    <source>
        <dbReference type="Pfam" id="PF03159"/>
    </source>
</evidence>
<dbReference type="Proteomes" id="UP000005240">
    <property type="component" value="Unassembled WGS sequence"/>
</dbReference>
<evidence type="ECO:0000256" key="1">
    <source>
        <dbReference type="ARBA" id="ARBA00038299"/>
    </source>
</evidence>
<dbReference type="GO" id="GO:0016075">
    <property type="term" value="P:rRNA catabolic process"/>
    <property type="evidence" value="ECO:0007669"/>
    <property type="project" value="TreeGrafter"/>
</dbReference>
<dbReference type="GO" id="GO:0004534">
    <property type="term" value="F:5'-3' RNA exonuclease activity"/>
    <property type="evidence" value="ECO:0007669"/>
    <property type="project" value="TreeGrafter"/>
</dbReference>
<reference evidence="3" key="2">
    <citation type="submission" date="2016-05" db="EMBL/GenBank/DDBJ databases">
        <title>Comparative analysis highlights variable genome content of wheat rusts and divergence of the mating loci.</title>
        <authorList>
            <person name="Cuomo C.A."/>
            <person name="Bakkeren G."/>
            <person name="Szabo L."/>
            <person name="Khalil H."/>
            <person name="Joly D."/>
            <person name="Goldberg J."/>
            <person name="Young S."/>
            <person name="Zeng Q."/>
            <person name="Fellers J."/>
        </authorList>
    </citation>
    <scope>NUCLEOTIDE SEQUENCE [LARGE SCALE GENOMIC DNA]</scope>
    <source>
        <strain evidence="3">1-1 BBBD Race 1</strain>
    </source>
</reference>
<gene>
    <name evidence="3" type="ORF">PTTG_30911</name>
</gene>
<feature type="domain" description="Xrn1 N-terminal" evidence="2">
    <location>
        <begin position="1"/>
        <end position="88"/>
    </location>
</feature>
<dbReference type="GO" id="GO:0005634">
    <property type="term" value="C:nucleus"/>
    <property type="evidence" value="ECO:0007669"/>
    <property type="project" value="TreeGrafter"/>
</dbReference>
<proteinExistence type="inferred from homology"/>
<accession>A0A180FWV0</accession>
<dbReference type="GO" id="GO:0003723">
    <property type="term" value="F:RNA binding"/>
    <property type="evidence" value="ECO:0007669"/>
    <property type="project" value="TreeGrafter"/>
</dbReference>
<dbReference type="VEuPathDB" id="FungiDB:PTTG_30911"/>